<dbReference type="GO" id="GO:0000155">
    <property type="term" value="F:phosphorelay sensor kinase activity"/>
    <property type="evidence" value="ECO:0007669"/>
    <property type="project" value="InterPro"/>
</dbReference>
<dbReference type="Proteomes" id="UP000509371">
    <property type="component" value="Chromosome"/>
</dbReference>
<dbReference type="InterPro" id="IPR036890">
    <property type="entry name" value="HATPase_C_sf"/>
</dbReference>
<dbReference type="Gene3D" id="1.20.5.1930">
    <property type="match status" value="1"/>
</dbReference>
<evidence type="ECO:0000313" key="12">
    <source>
        <dbReference type="EMBL" id="QKK82091.1"/>
    </source>
</evidence>
<keyword evidence="7" id="KW-0902">Two-component regulatory system</keyword>
<dbReference type="Gene3D" id="3.30.565.10">
    <property type="entry name" value="Histidine kinase-like ATPase, C-terminal domain"/>
    <property type="match status" value="1"/>
</dbReference>
<evidence type="ECO:0000259" key="10">
    <source>
        <dbReference type="PROSITE" id="PS50109"/>
    </source>
</evidence>
<dbReference type="EMBL" id="CP054301">
    <property type="protein sequence ID" value="QKK82091.1"/>
    <property type="molecule type" value="Genomic_DNA"/>
</dbReference>
<evidence type="ECO:0000313" key="11">
    <source>
        <dbReference type="EMBL" id="MEP7730092.1"/>
    </source>
</evidence>
<evidence type="ECO:0000313" key="14">
    <source>
        <dbReference type="Proteomes" id="UP001471651"/>
    </source>
</evidence>
<keyword evidence="6 9" id="KW-1133">Transmembrane helix</keyword>
<reference evidence="12 13" key="1">
    <citation type="submission" date="2020-06" db="EMBL/GenBank/DDBJ databases">
        <authorList>
            <person name="Voronona O.L."/>
            <person name="Aksenova E.I."/>
            <person name="Kunda M.S."/>
            <person name="Semenov A.N."/>
            <person name="Ryzhova N."/>
        </authorList>
    </citation>
    <scope>NUCLEOTIDE SEQUENCE [LARGE SCALE GENOMIC DNA]</scope>
    <source>
        <strain evidence="12 13">MPKMM3633</strain>
    </source>
</reference>
<dbReference type="SUPFAM" id="SSF55874">
    <property type="entry name" value="ATPase domain of HSP90 chaperone/DNA topoisomerase II/histidine kinase"/>
    <property type="match status" value="1"/>
</dbReference>
<keyword evidence="3" id="KW-0808">Transferase</keyword>
<dbReference type="PANTHER" id="PTHR24421:SF59">
    <property type="entry name" value="OXYGEN SENSOR HISTIDINE KINASE NREB"/>
    <property type="match status" value="1"/>
</dbReference>
<dbReference type="EMBL" id="JBDYKN010000009">
    <property type="protein sequence ID" value="MEP7730092.1"/>
    <property type="molecule type" value="Genomic_DNA"/>
</dbReference>
<evidence type="ECO:0000256" key="5">
    <source>
        <dbReference type="ARBA" id="ARBA00022777"/>
    </source>
</evidence>
<dbReference type="Pfam" id="PF07730">
    <property type="entry name" value="HisKA_3"/>
    <property type="match status" value="1"/>
</dbReference>
<dbReference type="RefSeq" id="WP_176336375.1">
    <property type="nucleotide sequence ID" value="NZ_BAAAEF010000017.1"/>
</dbReference>
<dbReference type="Pfam" id="PF17200">
    <property type="entry name" value="sCache_2"/>
    <property type="match status" value="1"/>
</dbReference>
<feature type="transmembrane region" description="Helical" evidence="9">
    <location>
        <begin position="203"/>
        <end position="226"/>
    </location>
</feature>
<dbReference type="PIRSF" id="PIRSF037314">
    <property type="entry name" value="STHK_MctS"/>
    <property type="match status" value="1"/>
</dbReference>
<evidence type="ECO:0000313" key="13">
    <source>
        <dbReference type="Proteomes" id="UP000509371"/>
    </source>
</evidence>
<dbReference type="GO" id="GO:0046983">
    <property type="term" value="F:protein dimerization activity"/>
    <property type="evidence" value="ECO:0007669"/>
    <property type="project" value="InterPro"/>
</dbReference>
<dbReference type="GO" id="GO:0005886">
    <property type="term" value="C:plasma membrane"/>
    <property type="evidence" value="ECO:0007669"/>
    <property type="project" value="UniProtKB-SubCell"/>
</dbReference>
<evidence type="ECO:0000256" key="2">
    <source>
        <dbReference type="ARBA" id="ARBA00022475"/>
    </source>
</evidence>
<evidence type="ECO:0000256" key="8">
    <source>
        <dbReference type="ARBA" id="ARBA00023136"/>
    </source>
</evidence>
<keyword evidence="14" id="KW-1185">Reference proteome</keyword>
<evidence type="ECO:0000256" key="6">
    <source>
        <dbReference type="ARBA" id="ARBA00022989"/>
    </source>
</evidence>
<feature type="domain" description="Histidine kinase" evidence="10">
    <location>
        <begin position="253"/>
        <end position="449"/>
    </location>
</feature>
<keyword evidence="4 9" id="KW-0812">Transmembrane</keyword>
<dbReference type="InterPro" id="IPR033480">
    <property type="entry name" value="sCache_2"/>
</dbReference>
<dbReference type="CDD" id="cd16917">
    <property type="entry name" value="HATPase_UhpB-NarQ-NarX-like"/>
    <property type="match status" value="1"/>
</dbReference>
<evidence type="ECO:0000256" key="1">
    <source>
        <dbReference type="ARBA" id="ARBA00004651"/>
    </source>
</evidence>
<evidence type="ECO:0000256" key="4">
    <source>
        <dbReference type="ARBA" id="ARBA00022692"/>
    </source>
</evidence>
<evidence type="ECO:0000256" key="3">
    <source>
        <dbReference type="ARBA" id="ARBA00022679"/>
    </source>
</evidence>
<dbReference type="Gene3D" id="3.30.450.20">
    <property type="entry name" value="PAS domain"/>
    <property type="match status" value="1"/>
</dbReference>
<sequence length="469" mass="53132">MGLKSKIILLAIAPLIVATAIITYLGLQSARDLASQELSIYEFNLVNAKKQALKNHVNIAMSAIRPVLENDLLDEAEAQSQVKKILANLSYEDDGYFFAYEMSGVNLVHPTQPDFVGKNLWDFQDRSGNYLIQGLIHAAQAGGGYHRYIWEKPPLMKQEDKLGYVIAIDRWDWMMGTGLYLDDIYAELAKTQATMNDNIQRSFFSVMVVVVITVILVILLGLAINLHEHKLADSRLKELAQRFMRLQVNERRGFSRELHDGINQLLVSCKFRIELAGNKLKREHDETIVQLELDKASDLIGQTIKEVRQISHNLRPTLLDDLGLDTALKALIDQFLERTGIHVDYHFQVTTEIPDEIEITLYRLTQESLTNIEKHAQAKHIELQVGQSDRHIVFECLDDGLGFSHETELSSGIGLINMRERLELIGGDFIFESQRGKGTKVHALLPLKNSFNKRAKSDNNDKKNSSTLS</sequence>
<dbReference type="InterPro" id="IPR050482">
    <property type="entry name" value="Sensor_HK_TwoCompSys"/>
</dbReference>
<feature type="transmembrane region" description="Helical" evidence="9">
    <location>
        <begin position="7"/>
        <end position="27"/>
    </location>
</feature>
<keyword evidence="8 9" id="KW-0472">Membrane</keyword>
<protein>
    <submittedName>
        <fullName evidence="11">Cache domain-containing protein</fullName>
    </submittedName>
    <submittedName>
        <fullName evidence="12">Two-component system sensor histidine kinase</fullName>
    </submittedName>
</protein>
<gene>
    <name evidence="11" type="ORF">ABKW32_11585</name>
    <name evidence="12" type="ORF">MP3633_3364</name>
</gene>
<name>A0A859D514_9GAMM</name>
<proteinExistence type="predicted"/>
<dbReference type="PANTHER" id="PTHR24421">
    <property type="entry name" value="NITRATE/NITRITE SENSOR PROTEIN NARX-RELATED"/>
    <property type="match status" value="1"/>
</dbReference>
<dbReference type="Pfam" id="PF02518">
    <property type="entry name" value="HATPase_c"/>
    <property type="match status" value="1"/>
</dbReference>
<dbReference type="SMART" id="SM01049">
    <property type="entry name" value="Cache_2"/>
    <property type="match status" value="1"/>
</dbReference>
<dbReference type="InterPro" id="IPR003594">
    <property type="entry name" value="HATPase_dom"/>
</dbReference>
<dbReference type="PROSITE" id="PS50109">
    <property type="entry name" value="HIS_KIN"/>
    <property type="match status" value="1"/>
</dbReference>
<dbReference type="AlphaFoldDB" id="A0A859D514"/>
<evidence type="ECO:0000256" key="9">
    <source>
        <dbReference type="SAM" id="Phobius"/>
    </source>
</evidence>
<evidence type="ECO:0000256" key="7">
    <source>
        <dbReference type="ARBA" id="ARBA00023012"/>
    </source>
</evidence>
<keyword evidence="2" id="KW-1003">Cell membrane</keyword>
<organism evidence="12 13">
    <name type="scientific">Marinomonas primoryensis</name>
    <dbReference type="NCBI Taxonomy" id="178399"/>
    <lineage>
        <taxon>Bacteria</taxon>
        <taxon>Pseudomonadati</taxon>
        <taxon>Pseudomonadota</taxon>
        <taxon>Gammaproteobacteria</taxon>
        <taxon>Oceanospirillales</taxon>
        <taxon>Oceanospirillaceae</taxon>
        <taxon>Marinomonas</taxon>
    </lineage>
</organism>
<dbReference type="KEGG" id="mpri:MP3633_3364"/>
<accession>A0A859D514</accession>
<dbReference type="Proteomes" id="UP001471651">
    <property type="component" value="Unassembled WGS sequence"/>
</dbReference>
<comment type="subcellular location">
    <subcellularLocation>
        <location evidence="1">Cell membrane</location>
        <topology evidence="1">Multi-pass membrane protein</topology>
    </subcellularLocation>
</comment>
<keyword evidence="5 12" id="KW-0418">Kinase</keyword>
<dbReference type="InterPro" id="IPR005467">
    <property type="entry name" value="His_kinase_dom"/>
</dbReference>
<reference evidence="11 14" key="2">
    <citation type="submission" date="2024-05" db="EMBL/GenBank/DDBJ databases">
        <authorList>
            <person name="Busch G.E."/>
            <person name="Sharma I."/>
        </authorList>
    </citation>
    <scope>NUCLEOTIDE SEQUENCE [LARGE SCALE GENOMIC DNA]</scope>
    <source>
        <strain evidence="11 14">23GB23</strain>
    </source>
</reference>
<dbReference type="InterPro" id="IPR011712">
    <property type="entry name" value="Sig_transdc_His_kin_sub3_dim/P"/>
</dbReference>
<dbReference type="InterPro" id="IPR017171">
    <property type="entry name" value="Sig_transdc_His_kinase_MctS"/>
</dbReference>